<dbReference type="EMBL" id="DF237006">
    <property type="protein sequence ID" value="GAQ80601.1"/>
    <property type="molecule type" value="Genomic_DNA"/>
</dbReference>
<feature type="compositionally biased region" description="Low complexity" evidence="4">
    <location>
        <begin position="378"/>
        <end position="398"/>
    </location>
</feature>
<feature type="region of interest" description="Disordered" evidence="4">
    <location>
        <begin position="645"/>
        <end position="672"/>
    </location>
</feature>
<keyword evidence="7" id="KW-1185">Reference proteome</keyword>
<evidence type="ECO:0000256" key="2">
    <source>
        <dbReference type="ARBA" id="ARBA00023242"/>
    </source>
</evidence>
<dbReference type="PANTHER" id="PTHR13681">
    <property type="entry name" value="SURVIVAL OF MOTOR NEURON-RELATED-SPLICING FACTOR 30-RELATED"/>
    <property type="match status" value="1"/>
</dbReference>
<keyword evidence="3" id="KW-0175">Coiled coil</keyword>
<reference evidence="6 7" key="1">
    <citation type="journal article" date="2014" name="Nat. Commun.">
        <title>Klebsormidium flaccidum genome reveals primary factors for plant terrestrial adaptation.</title>
        <authorList>
            <person name="Hori K."/>
            <person name="Maruyama F."/>
            <person name="Fujisawa T."/>
            <person name="Togashi T."/>
            <person name="Yamamoto N."/>
            <person name="Seo M."/>
            <person name="Sato S."/>
            <person name="Yamada T."/>
            <person name="Mori H."/>
            <person name="Tajima N."/>
            <person name="Moriyama T."/>
            <person name="Ikeuchi M."/>
            <person name="Watanabe M."/>
            <person name="Wada H."/>
            <person name="Kobayashi K."/>
            <person name="Saito M."/>
            <person name="Masuda T."/>
            <person name="Sasaki-Sekimoto Y."/>
            <person name="Mashiguchi K."/>
            <person name="Awai K."/>
            <person name="Shimojima M."/>
            <person name="Masuda S."/>
            <person name="Iwai M."/>
            <person name="Nobusawa T."/>
            <person name="Narise T."/>
            <person name="Kondo S."/>
            <person name="Saito H."/>
            <person name="Sato R."/>
            <person name="Murakawa M."/>
            <person name="Ihara Y."/>
            <person name="Oshima-Yamada Y."/>
            <person name="Ohtaka K."/>
            <person name="Satoh M."/>
            <person name="Sonobe K."/>
            <person name="Ishii M."/>
            <person name="Ohtani R."/>
            <person name="Kanamori-Sato M."/>
            <person name="Honoki R."/>
            <person name="Miyazaki D."/>
            <person name="Mochizuki H."/>
            <person name="Umetsu J."/>
            <person name="Higashi K."/>
            <person name="Shibata D."/>
            <person name="Kamiya Y."/>
            <person name="Sato N."/>
            <person name="Nakamura Y."/>
            <person name="Tabata S."/>
            <person name="Ida S."/>
            <person name="Kurokawa K."/>
            <person name="Ohta H."/>
        </authorList>
    </citation>
    <scope>NUCLEOTIDE SEQUENCE [LARGE SCALE GENOMIC DNA]</scope>
    <source>
        <strain evidence="6 7">NIES-2285</strain>
    </source>
</reference>
<sequence>MATLAAALKQEGWHLREESLAHIVNDMSVGGTPQLGAVQLALKDADLREVGAASLPDDVNRATNKQLDGIRVLQVVSIQNVSQPSKVSGGAGTAPRLLRVRLTDGHVTATAIEYQPITSLSPDLPPGTKVALIDAPIISGVILLAVKNVRVLGGRVPALADSWDLDRKMKIILKAGAGKSVDGPRPPPFTGVHIKGGKAVVEPPAVTQSPAQVASDTKVNEVRSAHGSAGRAVSGRQGGVSQQRGEAGGAYGSVLGGRGGKGQRGESIREGGPAGWSTDRKNKDIKVGVSDSQRFDATGERSAQRGSAGEDWRGAGAGRGASGDWRNESGAPSQDSRRVQAEAESGTRILDGGGVVRPRESVRMRPGAEPYRPRPRSEATATSGTHSTATESSASSSEPKGPLKPGDRSLGQVGQDTEGRGDGVRRGGATSSSVEPPRTEGNETQRGNGLSKSADANVRDEDPGLARPQAVQGTADFGRSTPPGTASARGMPFEKAGTATQNNGKPEPGASASSGREKAPDGGVVLPQAAAPVQNKSAAMKLLERRDDEGSDGFRGGRGRGRGRGGRRRRYDDDDGDVGMTLEEWEAKKAGGVGGSKVVETDEELARRMQEQFDLEEREAALANARPLSAAEQLRQNMFSFGKVEEPEAFGGRGRGRGRGRGGGGRRGGSRY</sequence>
<comment type="subcellular location">
    <subcellularLocation>
        <location evidence="1">Nucleus</location>
    </subcellularLocation>
</comment>
<proteinExistence type="predicted"/>
<dbReference type="STRING" id="105231.A0A0U9HIM3"/>
<evidence type="ECO:0000259" key="5">
    <source>
        <dbReference type="Pfam" id="PF08585"/>
    </source>
</evidence>
<feature type="compositionally biased region" description="Gly residues" evidence="4">
    <location>
        <begin position="246"/>
        <end position="262"/>
    </location>
</feature>
<feature type="compositionally biased region" description="Gly residues" evidence="4">
    <location>
        <begin position="661"/>
        <end position="672"/>
    </location>
</feature>
<feature type="compositionally biased region" description="Polar residues" evidence="4">
    <location>
        <begin position="207"/>
        <end position="217"/>
    </location>
</feature>
<protein>
    <recommendedName>
        <fullName evidence="5">RecQ mediated genome instability protein 1 OB-fold domain-containing protein</fullName>
    </recommendedName>
</protein>
<dbReference type="SMART" id="SM01161">
    <property type="entry name" value="DUF1767"/>
    <property type="match status" value="1"/>
</dbReference>
<dbReference type="OrthoDB" id="434939at2759"/>
<accession>A0A0U9HIM3</accession>
<dbReference type="OMA" id="GMEHGRS"/>
<evidence type="ECO:0000256" key="1">
    <source>
        <dbReference type="ARBA" id="ARBA00004123"/>
    </source>
</evidence>
<organism evidence="6 7">
    <name type="scientific">Klebsormidium nitens</name>
    <name type="common">Green alga</name>
    <name type="synonym">Ulothrix nitens</name>
    <dbReference type="NCBI Taxonomy" id="105231"/>
    <lineage>
        <taxon>Eukaryota</taxon>
        <taxon>Viridiplantae</taxon>
        <taxon>Streptophyta</taxon>
        <taxon>Klebsormidiophyceae</taxon>
        <taxon>Klebsormidiales</taxon>
        <taxon>Klebsormidiaceae</taxon>
        <taxon>Klebsormidium</taxon>
    </lineage>
</organism>
<name>A0A0U9HIM3_KLENI</name>
<gene>
    <name evidence="6" type="ORF">KFL_000570470</name>
</gene>
<dbReference type="Pfam" id="PF08585">
    <property type="entry name" value="RMI1_N_C"/>
    <property type="match status" value="1"/>
</dbReference>
<feature type="compositionally biased region" description="Basic and acidic residues" evidence="4">
    <location>
        <begin position="293"/>
        <end position="313"/>
    </location>
</feature>
<dbReference type="InterPro" id="IPR013894">
    <property type="entry name" value="RMI1_OB"/>
</dbReference>
<feature type="compositionally biased region" description="Low complexity" evidence="4">
    <location>
        <begin position="233"/>
        <end position="245"/>
    </location>
</feature>
<evidence type="ECO:0000256" key="4">
    <source>
        <dbReference type="SAM" id="MobiDB-lite"/>
    </source>
</evidence>
<dbReference type="GO" id="GO:0005634">
    <property type="term" value="C:nucleus"/>
    <property type="evidence" value="ECO:0000318"/>
    <property type="project" value="GO_Central"/>
</dbReference>
<evidence type="ECO:0000256" key="3">
    <source>
        <dbReference type="SAM" id="Coils"/>
    </source>
</evidence>
<feature type="coiled-coil region" evidence="3">
    <location>
        <begin position="599"/>
        <end position="626"/>
    </location>
</feature>
<feature type="domain" description="RecQ mediated genome instability protein 1 OB-fold" evidence="5">
    <location>
        <begin position="96"/>
        <end position="165"/>
    </location>
</feature>
<dbReference type="Gene3D" id="2.40.50.770">
    <property type="entry name" value="RecQ-mediated genome instability protein Rmi1, C-terminal domain"/>
    <property type="match status" value="1"/>
</dbReference>
<evidence type="ECO:0000313" key="7">
    <source>
        <dbReference type="Proteomes" id="UP000054558"/>
    </source>
</evidence>
<dbReference type="AlphaFoldDB" id="A0A0U9HIM3"/>
<feature type="compositionally biased region" description="Basic residues" evidence="4">
    <location>
        <begin position="557"/>
        <end position="569"/>
    </location>
</feature>
<dbReference type="Proteomes" id="UP000054558">
    <property type="component" value="Unassembled WGS sequence"/>
</dbReference>
<keyword evidence="2" id="KW-0539">Nucleus</keyword>
<dbReference type="PANTHER" id="PTHR13681:SF24">
    <property type="entry name" value="TUDOR DOMAIN-CONTAINING PROTEIN 3"/>
    <property type="match status" value="1"/>
</dbReference>
<evidence type="ECO:0000313" key="6">
    <source>
        <dbReference type="EMBL" id="GAQ80601.1"/>
    </source>
</evidence>
<feature type="region of interest" description="Disordered" evidence="4">
    <location>
        <begin position="207"/>
        <end position="577"/>
    </location>
</feature>
<dbReference type="InterPro" id="IPR042470">
    <property type="entry name" value="RMI1_N_C_sf"/>
</dbReference>